<feature type="compositionally biased region" description="Low complexity" evidence="1">
    <location>
        <begin position="1010"/>
        <end position="1031"/>
    </location>
</feature>
<feature type="domain" description="DUF7507" evidence="2">
    <location>
        <begin position="113"/>
        <end position="229"/>
    </location>
</feature>
<dbReference type="PANTHER" id="PTHR34819">
    <property type="entry name" value="LARGE CYSTEINE-RICH PERIPLASMIC PROTEIN OMCB"/>
    <property type="match status" value="1"/>
</dbReference>
<dbReference type="Pfam" id="PF24346">
    <property type="entry name" value="DUF7507"/>
    <property type="match status" value="5"/>
</dbReference>
<feature type="domain" description="DUF7507" evidence="2">
    <location>
        <begin position="393"/>
        <end position="484"/>
    </location>
</feature>
<protein>
    <submittedName>
        <fullName evidence="3">Uncharacterized conserved protein, contains RING Zn-finger</fullName>
    </submittedName>
</protein>
<feature type="domain" description="DUF7507" evidence="2">
    <location>
        <begin position="506"/>
        <end position="603"/>
    </location>
</feature>
<dbReference type="AlphaFoldDB" id="A0A239V7E5"/>
<dbReference type="Proteomes" id="UP000242637">
    <property type="component" value="Chromosome 1"/>
</dbReference>
<dbReference type="InterPro" id="IPR055354">
    <property type="entry name" value="DUF7507"/>
</dbReference>
<organism evidence="3 4">
    <name type="scientific">Dermatophilus congolensis</name>
    <dbReference type="NCBI Taxonomy" id="1863"/>
    <lineage>
        <taxon>Bacteria</taxon>
        <taxon>Bacillati</taxon>
        <taxon>Actinomycetota</taxon>
        <taxon>Actinomycetes</taxon>
        <taxon>Micrococcales</taxon>
        <taxon>Dermatophilaceae</taxon>
        <taxon>Dermatophilus</taxon>
    </lineage>
</organism>
<evidence type="ECO:0000259" key="2">
    <source>
        <dbReference type="Pfam" id="PF24346"/>
    </source>
</evidence>
<dbReference type="KEGG" id="dco:SAMEA4475696_0373"/>
<feature type="compositionally biased region" description="Polar residues" evidence="1">
    <location>
        <begin position="17"/>
        <end position="31"/>
    </location>
</feature>
<feature type="domain" description="DUF7507" evidence="2">
    <location>
        <begin position="743"/>
        <end position="850"/>
    </location>
</feature>
<evidence type="ECO:0000313" key="3">
    <source>
        <dbReference type="EMBL" id="SNV18120.1"/>
    </source>
</evidence>
<feature type="compositionally biased region" description="Low complexity" evidence="1">
    <location>
        <begin position="851"/>
        <end position="861"/>
    </location>
</feature>
<reference evidence="3 4" key="1">
    <citation type="submission" date="2017-06" db="EMBL/GenBank/DDBJ databases">
        <authorList>
            <consortium name="Pathogen Informatics"/>
        </authorList>
    </citation>
    <scope>NUCLEOTIDE SEQUENCE [LARGE SCALE GENOMIC DNA]</scope>
    <source>
        <strain evidence="3 4">NCTC13039</strain>
    </source>
</reference>
<sequence>MYDSKKASPPEPPTYLPGSTTLNGTKIADTNGTMPYTNTREIHANNTTRAGIIPAFSTATIRFTVTVNNTSPQTTNITNQATLTSTTYTNGLLSDDPSAPGSTDPTSVRIARPAITIDKTANTPAITGSGPITYTYTVANIGAEPLAGITLTDNATRGATPITPYACTSPTLTNGDANKDTILDIYETWTYTCTDTLTWSTTDTDSGTTITNTATVTGTGETSGSTVTSTSALTTALKPQPAYINITKQPGTVVGPDSDTGEMVASYSVLVSNTGQANGSYSTLTDTPNPPAGMKVTAVEWVRLDGETVTGSGIAPSDGNGGYLLNTTPRPLPGGATERYRVRIRLLWTNSTIPLLTCDQGSGIRNTAALPTGEENAPTNDNTTCLDAPHPPQPAIALVKTGTPPAAATAGSTIPYTFTVTNNSPNIFLTDLTITDPLISDITCDNNRLSAGTTTTCRGNYTITTTDLNAGKITNTATASALPAGFDPTNRITTTATNTLPVNSTAALTLNKTATAQDPSALTTNAAVGDRITYTFTITNSGNKTLHQPTIDDPILGITNKPCGTGDLAIGDTTSCTATYALTKADIDRGRLTNIATATALGTAGGTDDPAPITDSATATLTGIAGKTGLWLEKSQLGTVIDADNSGDHSAGDTLWYTFRVRNLTTATITGITVTDTKAGSTVTCDETTLEVGASTACRLSNPYRITTADLTAGKVINVATATADGGLTSNQPSVTTLLTYNPTLTLTKIAGALTEATITPDTPAGPSKGDTITYSFTVTNPTALPMTNLTITDPLLPSITCTNPTGATTTTIQARETLTCTAAAPYTITRPDIDARHITNTATATPAQGTLTPPTASTTTPPHPPTTPEHHQNPHRPTQRQHQPRRHHHLHHHPDQRRRRNPTQPHHHRPHAWPRPRLVPRGHHHPGPRSQHHLHHPHSHRHPTRTRPTRRHQHRHRTRPVRKRRHPCPPRSHHHRHLHHHHTHRKTHRHQTLRPTRRHRQLHHPPPQETCSTTDSSSPTPETPPCASSPLTTPPSK</sequence>
<name>A0A239V7E5_9MICO</name>
<dbReference type="InterPro" id="IPR051172">
    <property type="entry name" value="Chlamydia_OmcB"/>
</dbReference>
<evidence type="ECO:0000313" key="4">
    <source>
        <dbReference type="Proteomes" id="UP000242637"/>
    </source>
</evidence>
<feature type="compositionally biased region" description="Basic residues" evidence="1">
    <location>
        <begin position="874"/>
        <end position="1004"/>
    </location>
</feature>
<dbReference type="STRING" id="1121387.GCA_000429885_01342"/>
<dbReference type="NCBIfam" id="TIGR01451">
    <property type="entry name" value="B_ant_repeat"/>
    <property type="match status" value="4"/>
</dbReference>
<feature type="region of interest" description="Disordered" evidence="1">
    <location>
        <begin position="844"/>
        <end position="1038"/>
    </location>
</feature>
<dbReference type="OrthoDB" id="3584537at2"/>
<accession>A0A239V7E5</accession>
<keyword evidence="4" id="KW-1185">Reference proteome</keyword>
<dbReference type="EMBL" id="LT906453">
    <property type="protein sequence ID" value="SNV18120.1"/>
    <property type="molecule type" value="Genomic_DNA"/>
</dbReference>
<evidence type="ECO:0000256" key="1">
    <source>
        <dbReference type="SAM" id="MobiDB-lite"/>
    </source>
</evidence>
<feature type="domain" description="DUF7507" evidence="2">
    <location>
        <begin position="642"/>
        <end position="725"/>
    </location>
</feature>
<feature type="region of interest" description="Disordered" evidence="1">
    <location>
        <begin position="1"/>
        <end position="31"/>
    </location>
</feature>
<proteinExistence type="predicted"/>
<gene>
    <name evidence="3" type="ORF">SAMEA4475696_00373</name>
</gene>
<dbReference type="InterPro" id="IPR047589">
    <property type="entry name" value="DUF11_rpt"/>
</dbReference>